<dbReference type="PANTHER" id="PTHR37291">
    <property type="entry name" value="5-METHYLCYTOSINE-SPECIFIC RESTRICTION ENZYME B"/>
    <property type="match status" value="1"/>
</dbReference>
<dbReference type="Gene3D" id="3.40.50.300">
    <property type="entry name" value="P-loop containing nucleotide triphosphate hydrolases"/>
    <property type="match status" value="1"/>
</dbReference>
<gene>
    <name evidence="3" type="ORF">EV678_0956</name>
</gene>
<dbReference type="InterPro" id="IPR052934">
    <property type="entry name" value="Methyl-DNA_Rec/Restrict_Enz"/>
</dbReference>
<feature type="domain" description="ATPase dynein-related AAA" evidence="2">
    <location>
        <begin position="783"/>
        <end position="863"/>
    </location>
</feature>
<dbReference type="InterPro" id="IPR011704">
    <property type="entry name" value="ATPase_dyneun-rel_AAA"/>
</dbReference>
<protein>
    <submittedName>
        <fullName evidence="3">5-methylcytosine-specific restriction protein B</fullName>
    </submittedName>
</protein>
<dbReference type="PANTHER" id="PTHR37291:SF1">
    <property type="entry name" value="TYPE IV METHYL-DIRECTED RESTRICTION ENZYME ECOKMCRB SUBUNIT"/>
    <property type="match status" value="1"/>
</dbReference>
<evidence type="ECO:0000313" key="4">
    <source>
        <dbReference type="Proteomes" id="UP000292136"/>
    </source>
</evidence>
<accession>A0ABY0ITL6</accession>
<feature type="compositionally biased region" description="Basic and acidic residues" evidence="1">
    <location>
        <begin position="359"/>
        <end position="370"/>
    </location>
</feature>
<reference evidence="3 4" key="1">
    <citation type="submission" date="2019-02" db="EMBL/GenBank/DDBJ databases">
        <title>Genomic Encyclopedia of Type Strains, Phase IV (KMG-IV): sequencing the most valuable type-strain genomes for metagenomic binning, comparative biology and taxonomic classification.</title>
        <authorList>
            <person name="Goeker M."/>
        </authorList>
    </citation>
    <scope>NUCLEOTIDE SEQUENCE [LARGE SCALE GENOMIC DNA]</scope>
    <source>
        <strain evidence="3 4">DSM 21223</strain>
    </source>
</reference>
<dbReference type="Proteomes" id="UP000292136">
    <property type="component" value="Unassembled WGS sequence"/>
</dbReference>
<feature type="region of interest" description="Disordered" evidence="1">
    <location>
        <begin position="359"/>
        <end position="388"/>
    </location>
</feature>
<dbReference type="RefSeq" id="WP_130458690.1">
    <property type="nucleotide sequence ID" value="NZ_SHKM01000001.1"/>
</dbReference>
<proteinExistence type="predicted"/>
<dbReference type="SUPFAM" id="SSF52540">
    <property type="entry name" value="P-loop containing nucleoside triphosphate hydrolases"/>
    <property type="match status" value="1"/>
</dbReference>
<comment type="caution">
    <text evidence="3">The sequence shown here is derived from an EMBL/GenBank/DDBJ whole genome shotgun (WGS) entry which is preliminary data.</text>
</comment>
<organism evidence="3 4">
    <name type="scientific">Azospira oryzae</name>
    <dbReference type="NCBI Taxonomy" id="146939"/>
    <lineage>
        <taxon>Bacteria</taxon>
        <taxon>Pseudomonadati</taxon>
        <taxon>Pseudomonadota</taxon>
        <taxon>Betaproteobacteria</taxon>
        <taxon>Rhodocyclales</taxon>
        <taxon>Rhodocyclaceae</taxon>
        <taxon>Azospira</taxon>
    </lineage>
</organism>
<evidence type="ECO:0000259" key="2">
    <source>
        <dbReference type="Pfam" id="PF07728"/>
    </source>
</evidence>
<feature type="compositionally biased region" description="Low complexity" evidence="1">
    <location>
        <begin position="372"/>
        <end position="385"/>
    </location>
</feature>
<dbReference type="InterPro" id="IPR027417">
    <property type="entry name" value="P-loop_NTPase"/>
</dbReference>
<evidence type="ECO:0000256" key="1">
    <source>
        <dbReference type="SAM" id="MobiDB-lite"/>
    </source>
</evidence>
<sequence length="1012" mass="113054">MAVINSVKDPSVTGSTLQTNSNFKKVLDELNLLGDEATRRSIDDSHYQQFIRRYPADRLPQLSLAEYCVGKGDGDSFCWWLERGLQPLLGRYMPGTSRGHILYFQKDGSVYKHRRLKDLSDTDALAYTLRIQATVAKADMNANLDWIDDDQQLYQHAGVEPRVTVGHGRKLRLLSCYHPEDTLPISSSSHLGHFLQILGCPESDIPPKHQPVARMLLLRNYLRLAQQTVPGLSPVGFMRVLYKPELGLAPIDENEDEEINSEDEISFVLTGGAVRNGYIRIPKTQNLFPGECVAADEQSEAESFTLVLPDDTEIQTCLLANRGRIKARFNSLFNKQGVIDGDRVRIQKTTDRRYVMRFERQDQDGEEAKSRQTTATTSAPAPSQPLNQILYGPPGTGKTYSTIDAALAVLDPGFLHQHLTDRNALKARFDTLVHERRIRFVTFHQSFSYEDFVEGLRATTNEDTGQIRYEVVDGVFKSLCEAAAAKVTLPQEATVATGTPFDIRGRRIWKMSLGNTLGSDASIYDECIEKGYALLGYGGGVDFSGCSSRSEILERCIANGLKIENPQTDYTVTSVAAFVTRMKPGDLLVISDGNFKFRAIGEVSGDYKFQLHSDYTDDYAQMRPVKWLRVYEPSLPHGELMNSQFSQMTLYELRSPSIDLEKLQGLLKHTSSRVSTAGGLFPGPVADSTYEIVRANADIVELRKPQGRTLSLGMSLIRELAQAVSAGKISITDIREKCVMDKLSETSMDPYLVNGYNNVLASLVAQLIGADSSQSLSAHSPALPDARVLIIDEINRGNVSRIFGELITLIEPSKRAGASEALEVVLPYSKESFSVPQNVHLIGTMNTADRSLTGLDVALRRRFVFKAMPPRPNLLDGVEVDSIPIKHLLAALNQRIEALLGRDHCLGHAYFMPLRQTPMLHKLAEIFSNQVLPLLQEYFFDDWQRIQWVLNDHRKPEAFQFVIARGIDVDEIFGTDANVGHSPKAWSINEEAFQCIESYLGVIDHRQAQEDE</sequence>
<dbReference type="Pfam" id="PF07728">
    <property type="entry name" value="AAA_5"/>
    <property type="match status" value="1"/>
</dbReference>
<name>A0ABY0ITL6_9RHOO</name>
<dbReference type="EMBL" id="SHKM01000001">
    <property type="protein sequence ID" value="RZT90145.1"/>
    <property type="molecule type" value="Genomic_DNA"/>
</dbReference>
<keyword evidence="4" id="KW-1185">Reference proteome</keyword>
<evidence type="ECO:0000313" key="3">
    <source>
        <dbReference type="EMBL" id="RZT90145.1"/>
    </source>
</evidence>